<keyword evidence="5" id="KW-1185">Reference proteome</keyword>
<evidence type="ECO:0000256" key="1">
    <source>
        <dbReference type="ARBA" id="ARBA00023014"/>
    </source>
</evidence>
<dbReference type="GO" id="GO:0051536">
    <property type="term" value="F:iron-sulfur cluster binding"/>
    <property type="evidence" value="ECO:0007669"/>
    <property type="project" value="UniProtKB-KW"/>
</dbReference>
<feature type="domain" description="Nitroreductase" evidence="3">
    <location>
        <begin position="54"/>
        <end position="218"/>
    </location>
</feature>
<evidence type="ECO:0000259" key="3">
    <source>
        <dbReference type="Pfam" id="PF00881"/>
    </source>
</evidence>
<dbReference type="OrthoDB" id="9801593at2"/>
<reference evidence="5" key="1">
    <citation type="submission" date="2016-06" db="EMBL/GenBank/DDBJ databases">
        <title>Draft genome sequence of Desulfoplanes formicivorans strain Pf12B.</title>
        <authorList>
            <person name="Watanabe M."/>
            <person name="Kojima H."/>
            <person name="Fukui M."/>
        </authorList>
    </citation>
    <scope>NUCLEOTIDE SEQUENCE [LARGE SCALE GENOMIC DNA]</scope>
    <source>
        <strain evidence="5">Pf12B</strain>
    </source>
</reference>
<dbReference type="CDD" id="cd02142">
    <property type="entry name" value="McbC_SagB-like_oxidoreductase"/>
    <property type="match status" value="1"/>
</dbReference>
<sequence>MKVSRRKVLGMLATGAVAGVMGSHHVLAADKDPGALPEPAPGAAGSLVRALKLRQSTRSFSPEPIPRQLLSDLLWAAFGINRPASGKRTAPSAFNSQEIDLYVIMQDGVFVYEPQAHRLNLVTSADVRELAGRQGYVRKAPVNIMYVADYARMKRISPEQKPVLTAANAGCISQNVYLFCALNALGTVVRDGIDRDALARAMSLGKDQHIVLGQSVGYRKS</sequence>
<feature type="signal peptide" evidence="2">
    <location>
        <begin position="1"/>
        <end position="28"/>
    </location>
</feature>
<dbReference type="STRING" id="1592317.DPF_2156"/>
<dbReference type="EMBL" id="BDFE01000017">
    <property type="protein sequence ID" value="GAU09430.1"/>
    <property type="molecule type" value="Genomic_DNA"/>
</dbReference>
<evidence type="ECO:0000256" key="2">
    <source>
        <dbReference type="SAM" id="SignalP"/>
    </source>
</evidence>
<dbReference type="PANTHER" id="PTHR43745">
    <property type="entry name" value="NITROREDUCTASE MJ1384-RELATED"/>
    <property type="match status" value="1"/>
</dbReference>
<dbReference type="Proteomes" id="UP000095200">
    <property type="component" value="Unassembled WGS sequence"/>
</dbReference>
<dbReference type="InterPro" id="IPR006311">
    <property type="entry name" value="TAT_signal"/>
</dbReference>
<protein>
    <submittedName>
        <fullName evidence="4">Nitroreductase</fullName>
    </submittedName>
</protein>
<dbReference type="Pfam" id="PF00881">
    <property type="entry name" value="Nitroreductase"/>
    <property type="match status" value="1"/>
</dbReference>
<gene>
    <name evidence="4" type="ORF">DPF_2156</name>
</gene>
<evidence type="ECO:0000313" key="5">
    <source>
        <dbReference type="Proteomes" id="UP000095200"/>
    </source>
</evidence>
<name>A0A194AJL4_9BACT</name>
<dbReference type="RefSeq" id="WP_088178336.1">
    <property type="nucleotide sequence ID" value="NZ_BDFE01000017.1"/>
</dbReference>
<keyword evidence="1" id="KW-0479">Metal-binding</keyword>
<dbReference type="PROSITE" id="PS51318">
    <property type="entry name" value="TAT"/>
    <property type="match status" value="1"/>
</dbReference>
<organism evidence="4 5">
    <name type="scientific">Desulfoplanes formicivorans</name>
    <dbReference type="NCBI Taxonomy" id="1592317"/>
    <lineage>
        <taxon>Bacteria</taxon>
        <taxon>Pseudomonadati</taxon>
        <taxon>Thermodesulfobacteriota</taxon>
        <taxon>Desulfovibrionia</taxon>
        <taxon>Desulfovibrionales</taxon>
        <taxon>Desulfoplanaceae</taxon>
        <taxon>Desulfoplanes</taxon>
    </lineage>
</organism>
<keyword evidence="1" id="KW-0408">Iron</keyword>
<evidence type="ECO:0000313" key="4">
    <source>
        <dbReference type="EMBL" id="GAU09430.1"/>
    </source>
</evidence>
<feature type="chain" id="PRO_5008262369" evidence="2">
    <location>
        <begin position="29"/>
        <end position="221"/>
    </location>
</feature>
<dbReference type="GO" id="GO:0016491">
    <property type="term" value="F:oxidoreductase activity"/>
    <property type="evidence" value="ECO:0007669"/>
    <property type="project" value="InterPro"/>
</dbReference>
<dbReference type="InterPro" id="IPR029479">
    <property type="entry name" value="Nitroreductase"/>
</dbReference>
<dbReference type="Gene3D" id="3.40.109.10">
    <property type="entry name" value="NADH Oxidase"/>
    <property type="match status" value="1"/>
</dbReference>
<dbReference type="SUPFAM" id="SSF55469">
    <property type="entry name" value="FMN-dependent nitroreductase-like"/>
    <property type="match status" value="1"/>
</dbReference>
<comment type="caution">
    <text evidence="4">The sequence shown here is derived from an EMBL/GenBank/DDBJ whole genome shotgun (WGS) entry which is preliminary data.</text>
</comment>
<dbReference type="InterPro" id="IPR000415">
    <property type="entry name" value="Nitroreductase-like"/>
</dbReference>
<dbReference type="PANTHER" id="PTHR43745:SF2">
    <property type="entry name" value="NITROREDUCTASE MJ1384-RELATED"/>
    <property type="match status" value="1"/>
</dbReference>
<dbReference type="AlphaFoldDB" id="A0A194AJL4"/>
<keyword evidence="1" id="KW-0411">Iron-sulfur</keyword>
<keyword evidence="2" id="KW-0732">Signal</keyword>
<proteinExistence type="predicted"/>
<accession>A0A194AJL4</accession>
<dbReference type="InterPro" id="IPR052544">
    <property type="entry name" value="Bacteriocin_Proc_Enz"/>
</dbReference>